<name>A0AAQ3KFL3_9LILI</name>
<proteinExistence type="predicted"/>
<feature type="region of interest" description="Disordered" evidence="1">
    <location>
        <begin position="93"/>
        <end position="134"/>
    </location>
</feature>
<dbReference type="Proteomes" id="UP001327560">
    <property type="component" value="Chromosome 5"/>
</dbReference>
<feature type="region of interest" description="Disordered" evidence="1">
    <location>
        <begin position="51"/>
        <end position="77"/>
    </location>
</feature>
<gene>
    <name evidence="2" type="ORF">Cni_G16635</name>
</gene>
<accession>A0AAQ3KFL3</accession>
<dbReference type="EMBL" id="CP136894">
    <property type="protein sequence ID" value="WOL07885.1"/>
    <property type="molecule type" value="Genomic_DNA"/>
</dbReference>
<organism evidence="2 3">
    <name type="scientific">Canna indica</name>
    <name type="common">Indian-shot</name>
    <dbReference type="NCBI Taxonomy" id="4628"/>
    <lineage>
        <taxon>Eukaryota</taxon>
        <taxon>Viridiplantae</taxon>
        <taxon>Streptophyta</taxon>
        <taxon>Embryophyta</taxon>
        <taxon>Tracheophyta</taxon>
        <taxon>Spermatophyta</taxon>
        <taxon>Magnoliopsida</taxon>
        <taxon>Liliopsida</taxon>
        <taxon>Zingiberales</taxon>
        <taxon>Cannaceae</taxon>
        <taxon>Canna</taxon>
    </lineage>
</organism>
<dbReference type="AlphaFoldDB" id="A0AAQ3KFL3"/>
<protein>
    <submittedName>
        <fullName evidence="2">Uncharacterized protein</fullName>
    </submittedName>
</protein>
<evidence type="ECO:0000313" key="2">
    <source>
        <dbReference type="EMBL" id="WOL07885.1"/>
    </source>
</evidence>
<sequence length="134" mass="14557">MACVARAAVRRNSPGARAACSYLAGQRDWTRVLLSSVAGIAASTSDSIFNGLDGRSRRGRSRGALNKSSPPPLMELEKGYVSNGKAARERKTAIDVKAQGNEDAVIGPARERKRQRSREKKVLSASRLTFKREI</sequence>
<keyword evidence="3" id="KW-1185">Reference proteome</keyword>
<evidence type="ECO:0000313" key="3">
    <source>
        <dbReference type="Proteomes" id="UP001327560"/>
    </source>
</evidence>
<reference evidence="2 3" key="1">
    <citation type="submission" date="2023-10" db="EMBL/GenBank/DDBJ databases">
        <title>Chromosome-scale genome assembly provides insights into flower coloration mechanisms of Canna indica.</title>
        <authorList>
            <person name="Li C."/>
        </authorList>
    </citation>
    <scope>NUCLEOTIDE SEQUENCE [LARGE SCALE GENOMIC DNA]</scope>
    <source>
        <tissue evidence="2">Flower</tissue>
    </source>
</reference>
<evidence type="ECO:0000256" key="1">
    <source>
        <dbReference type="SAM" id="MobiDB-lite"/>
    </source>
</evidence>